<reference evidence="1 2" key="1">
    <citation type="submission" date="2023-03" db="EMBL/GenBank/DDBJ databases">
        <title>WGS of Gossypium arboreum.</title>
        <authorList>
            <person name="Yu D."/>
        </authorList>
    </citation>
    <scope>NUCLEOTIDE SEQUENCE [LARGE SCALE GENOMIC DNA]</scope>
    <source>
        <tissue evidence="1">Leaf</tissue>
    </source>
</reference>
<gene>
    <name evidence="1" type="ORF">PVK06_024548</name>
</gene>
<comment type="caution">
    <text evidence="1">The sequence shown here is derived from an EMBL/GenBank/DDBJ whole genome shotgun (WGS) entry which is preliminary data.</text>
</comment>
<proteinExistence type="predicted"/>
<dbReference type="EMBL" id="JARKNE010000007">
    <property type="protein sequence ID" value="KAK5819541.1"/>
    <property type="molecule type" value="Genomic_DNA"/>
</dbReference>
<protein>
    <submittedName>
        <fullName evidence="1">Uncharacterized protein</fullName>
    </submittedName>
</protein>
<keyword evidence="2" id="KW-1185">Reference proteome</keyword>
<dbReference type="Proteomes" id="UP001358586">
    <property type="component" value="Chromosome 7"/>
</dbReference>
<organism evidence="1 2">
    <name type="scientific">Gossypium arboreum</name>
    <name type="common">Tree cotton</name>
    <name type="synonym">Gossypium nanking</name>
    <dbReference type="NCBI Taxonomy" id="29729"/>
    <lineage>
        <taxon>Eukaryota</taxon>
        <taxon>Viridiplantae</taxon>
        <taxon>Streptophyta</taxon>
        <taxon>Embryophyta</taxon>
        <taxon>Tracheophyta</taxon>
        <taxon>Spermatophyta</taxon>
        <taxon>Magnoliopsida</taxon>
        <taxon>eudicotyledons</taxon>
        <taxon>Gunneridae</taxon>
        <taxon>Pentapetalae</taxon>
        <taxon>rosids</taxon>
        <taxon>malvids</taxon>
        <taxon>Malvales</taxon>
        <taxon>Malvaceae</taxon>
        <taxon>Malvoideae</taxon>
        <taxon>Gossypium</taxon>
    </lineage>
</organism>
<name>A0ABR0PE91_GOSAR</name>
<evidence type="ECO:0000313" key="1">
    <source>
        <dbReference type="EMBL" id="KAK5819541.1"/>
    </source>
</evidence>
<accession>A0ABR0PE91</accession>
<evidence type="ECO:0000313" key="2">
    <source>
        <dbReference type="Proteomes" id="UP001358586"/>
    </source>
</evidence>
<sequence>MSNVSANQHASCSHIISSFQDSGNSNDNFQLHYLLDERRFHLIEKGKVEGEIIPHVLKGKQGKESLVIESRQPNLNAIEINVDELVFKRSPQYVLVNCRSSIIVNDFVSTNSMKIFPYDKFVVGNSVEDFRLNLHEQSVIVCHKDYSHTKFDLNYCHILIDGDFVLRSGTTHLLINRLDIGKIFDEVRINQPKQNLGISDKRLTCQTHNLLVCDENLNLLICCVNSAYLCKFVRIKLEIYDCLNLFFPSSSLFGMYDFLMKKKFLWHCDTSDQNYVFKPGVFFHKSMLSEDINAAGLQSQTYIFYSEGCPIFWFKRFNHVLQDYVSQLLHDFSELQAMKLSSQLEKQVARFEDKSSSKMEGMMRSRPRHVMTQLDAIEIGLNLRGQVQDETSYRPD</sequence>